<keyword evidence="3" id="KW-1185">Reference proteome</keyword>
<reference evidence="2 3" key="1">
    <citation type="submission" date="2020-03" db="EMBL/GenBank/DDBJ databases">
        <title>Dissostichus mawsoni Genome sequencing and assembly.</title>
        <authorList>
            <person name="Park H."/>
        </authorList>
    </citation>
    <scope>NUCLEOTIDE SEQUENCE [LARGE SCALE GENOMIC DNA]</scope>
    <source>
        <strain evidence="2">DM0001</strain>
        <tissue evidence="2">Muscle</tissue>
    </source>
</reference>
<comment type="caution">
    <text evidence="2">The sequence shown here is derived from an EMBL/GenBank/DDBJ whole genome shotgun (WGS) entry which is preliminary data.</text>
</comment>
<name>A0A7J5YCB8_DISMA</name>
<evidence type="ECO:0000313" key="2">
    <source>
        <dbReference type="EMBL" id="KAF3845988.1"/>
    </source>
</evidence>
<protein>
    <submittedName>
        <fullName evidence="2">Uncharacterized protein</fullName>
    </submittedName>
</protein>
<evidence type="ECO:0000256" key="1">
    <source>
        <dbReference type="SAM" id="MobiDB-lite"/>
    </source>
</evidence>
<proteinExistence type="predicted"/>
<sequence>MQGKREEGSGESGNIRGEKINPYPCLDASVRHVTLNSSSVKSKMSHLSSVHPQLQTFNRMGRTCDGSEAARGRGGREVYGEQQGQKISGKQRPWCLSFSQCVAEDALSGDMEMFGKLCDAAFYQYEDIVLKCI</sequence>
<feature type="region of interest" description="Disordered" evidence="1">
    <location>
        <begin position="65"/>
        <end position="85"/>
    </location>
</feature>
<gene>
    <name evidence="2" type="ORF">F7725_003066</name>
</gene>
<feature type="region of interest" description="Disordered" evidence="1">
    <location>
        <begin position="1"/>
        <end position="20"/>
    </location>
</feature>
<dbReference type="EMBL" id="JAAKFY010000014">
    <property type="protein sequence ID" value="KAF3845988.1"/>
    <property type="molecule type" value="Genomic_DNA"/>
</dbReference>
<evidence type="ECO:0000313" key="3">
    <source>
        <dbReference type="Proteomes" id="UP000518266"/>
    </source>
</evidence>
<feature type="compositionally biased region" description="Basic and acidic residues" evidence="1">
    <location>
        <begin position="68"/>
        <end position="79"/>
    </location>
</feature>
<accession>A0A7J5YCB8</accession>
<organism evidence="2 3">
    <name type="scientific">Dissostichus mawsoni</name>
    <name type="common">Antarctic cod</name>
    <dbReference type="NCBI Taxonomy" id="36200"/>
    <lineage>
        <taxon>Eukaryota</taxon>
        <taxon>Metazoa</taxon>
        <taxon>Chordata</taxon>
        <taxon>Craniata</taxon>
        <taxon>Vertebrata</taxon>
        <taxon>Euteleostomi</taxon>
        <taxon>Actinopterygii</taxon>
        <taxon>Neopterygii</taxon>
        <taxon>Teleostei</taxon>
        <taxon>Neoteleostei</taxon>
        <taxon>Acanthomorphata</taxon>
        <taxon>Eupercaria</taxon>
        <taxon>Perciformes</taxon>
        <taxon>Notothenioidei</taxon>
        <taxon>Nototheniidae</taxon>
        <taxon>Dissostichus</taxon>
    </lineage>
</organism>
<dbReference type="Proteomes" id="UP000518266">
    <property type="component" value="Unassembled WGS sequence"/>
</dbReference>
<dbReference type="AlphaFoldDB" id="A0A7J5YCB8"/>